<accession>A0AAP5MBG6</accession>
<evidence type="ECO:0000256" key="2">
    <source>
        <dbReference type="ARBA" id="ARBA00038396"/>
    </source>
</evidence>
<organism evidence="3 4">
    <name type="scientific">Aetokthonos hydrillicola Thurmond2011</name>
    <dbReference type="NCBI Taxonomy" id="2712845"/>
    <lineage>
        <taxon>Bacteria</taxon>
        <taxon>Bacillati</taxon>
        <taxon>Cyanobacteriota</taxon>
        <taxon>Cyanophyceae</taxon>
        <taxon>Nostocales</taxon>
        <taxon>Hapalosiphonaceae</taxon>
        <taxon>Aetokthonos</taxon>
    </lineage>
</organism>
<dbReference type="PANTHER" id="PTHR43747">
    <property type="entry name" value="FAD-BINDING PROTEIN"/>
    <property type="match status" value="1"/>
</dbReference>
<keyword evidence="4" id="KW-1185">Reference proteome</keyword>
<name>A0AAP5MBG6_9CYAN</name>
<evidence type="ECO:0000313" key="4">
    <source>
        <dbReference type="Proteomes" id="UP000667802"/>
    </source>
</evidence>
<dbReference type="SUPFAM" id="SSF51905">
    <property type="entry name" value="FAD/NAD(P)-binding domain"/>
    <property type="match status" value="1"/>
</dbReference>
<dbReference type="InterPro" id="IPR050816">
    <property type="entry name" value="Flavin-dep_Halogenase_NPB"/>
</dbReference>
<reference evidence="4" key="1">
    <citation type="journal article" date="2021" name="Science">
        <title>Hunting the eagle killer: A cyanobacterial neurotoxin causes vacuolar myelinopathy.</title>
        <authorList>
            <person name="Breinlinger S."/>
            <person name="Phillips T.J."/>
            <person name="Haram B.N."/>
            <person name="Mares J."/>
            <person name="Martinez Yerena J.A."/>
            <person name="Hrouzek P."/>
            <person name="Sobotka R."/>
            <person name="Henderson W.M."/>
            <person name="Schmieder P."/>
            <person name="Williams S.M."/>
            <person name="Lauderdale J.D."/>
            <person name="Wilde H.D."/>
            <person name="Gerrin W."/>
            <person name="Kust A."/>
            <person name="Washington J.W."/>
            <person name="Wagner C."/>
            <person name="Geier B."/>
            <person name="Liebeke M."/>
            <person name="Enke H."/>
            <person name="Niedermeyer T.H.J."/>
            <person name="Wilde S.B."/>
        </authorList>
    </citation>
    <scope>NUCLEOTIDE SEQUENCE [LARGE SCALE GENOMIC DNA]</scope>
    <source>
        <strain evidence="4">Thurmond2011</strain>
    </source>
</reference>
<evidence type="ECO:0000256" key="1">
    <source>
        <dbReference type="ARBA" id="ARBA00023002"/>
    </source>
</evidence>
<dbReference type="AlphaFoldDB" id="A0AAP5MBG6"/>
<comment type="caution">
    <text evidence="3">The sequence shown here is derived from an EMBL/GenBank/DDBJ whole genome shotgun (WGS) entry which is preliminary data.</text>
</comment>
<dbReference type="InterPro" id="IPR036188">
    <property type="entry name" value="FAD/NAD-bd_sf"/>
</dbReference>
<dbReference type="Proteomes" id="UP000667802">
    <property type="component" value="Unassembled WGS sequence"/>
</dbReference>
<dbReference type="GO" id="GO:0016491">
    <property type="term" value="F:oxidoreductase activity"/>
    <property type="evidence" value="ECO:0007669"/>
    <property type="project" value="UniProtKB-KW"/>
</dbReference>
<sequence>MHTIESQSAINGNQLQEQEYDVVIMGAGFAGNCQARHLLLNIPNIKIALVDPRSEERTDKDLKLGESMIEVAALLVCKELGLYEYMIENHPPKAGLNFHWPKDPEKTTSTDDYYHIWINRQPPIATFHIHRSKFEQDLLKMNRDMGAVFYNGRVVDVDLTPGDALKTVKIKGNDLDIEIKAKHVVDAAGRKFIIGKKTDNILFGPENLLGVNTGTAFLRVKNIDRTIFHSGYDPTGSSVSHYYCTNHWFGHGHWLWMIPIDTDPLELSIGIIQHHDVIPANSINTLDKFYAFLKENHNVLYQLIMSGENVDFHYLPRIAHTSKTMFSEDNWYVLGDAACIFDAFYSYGTTMIAHAIESVTEIIRAKLAGEKDAEEKRKAYNDFQLTYTYSVNQLYRHHSKQLGHASVMSWRIYFEYMWWFGMLIPLYVGKWHLDLKFIPTFLKPFKISIGANGIFTNVYEHLNRLVERNANIGLMDGVRADQLIWGYYAYKHFDDFLENTKLEPKRCNVFGSMKQAFFYIAVWYVTFLWKGFGLREVLNPRNLYHLFRMLGLSVQCALGELIFHLQNIGVPANSGVAKMRKEFKSYRYQGILQPWANEKAEQLNQEDTLKVPVL</sequence>
<comment type="similarity">
    <text evidence="2">Belongs to the flavin-dependent halogenase family. Bacterial tryptophan halogenase subfamily.</text>
</comment>
<proteinExistence type="inferred from homology"/>
<dbReference type="EMBL" id="JAALHA020000023">
    <property type="protein sequence ID" value="MDR9899240.1"/>
    <property type="molecule type" value="Genomic_DNA"/>
</dbReference>
<evidence type="ECO:0000313" key="3">
    <source>
        <dbReference type="EMBL" id="MDR9899240.1"/>
    </source>
</evidence>
<dbReference type="RefSeq" id="WP_208352960.1">
    <property type="nucleotide sequence ID" value="NZ_JAALHA020000023.1"/>
</dbReference>
<dbReference type="Gene3D" id="3.50.50.60">
    <property type="entry name" value="FAD/NAD(P)-binding domain"/>
    <property type="match status" value="1"/>
</dbReference>
<dbReference type="PANTHER" id="PTHR43747:SF5">
    <property type="entry name" value="FAD-BINDING DOMAIN-CONTAINING PROTEIN"/>
    <property type="match status" value="1"/>
</dbReference>
<gene>
    <name evidence="3" type="ORF">G7B40_032470</name>
</gene>
<keyword evidence="1" id="KW-0560">Oxidoreductase</keyword>
<protein>
    <submittedName>
        <fullName evidence="3">Tryptophan 7-halogenase</fullName>
    </submittedName>
</protein>